<reference evidence="2" key="2">
    <citation type="journal article" date="2024" name="Plant">
        <title>Genomic evolution and insights into agronomic trait innovations of Sesamum species.</title>
        <authorList>
            <person name="Miao H."/>
            <person name="Wang L."/>
            <person name="Qu L."/>
            <person name="Liu H."/>
            <person name="Sun Y."/>
            <person name="Le M."/>
            <person name="Wang Q."/>
            <person name="Wei S."/>
            <person name="Zheng Y."/>
            <person name="Lin W."/>
            <person name="Duan Y."/>
            <person name="Cao H."/>
            <person name="Xiong S."/>
            <person name="Wang X."/>
            <person name="Wei L."/>
            <person name="Li C."/>
            <person name="Ma Q."/>
            <person name="Ju M."/>
            <person name="Zhao R."/>
            <person name="Li G."/>
            <person name="Mu C."/>
            <person name="Tian Q."/>
            <person name="Mei H."/>
            <person name="Zhang T."/>
            <person name="Gao T."/>
            <person name="Zhang H."/>
        </authorList>
    </citation>
    <scope>NUCLEOTIDE SEQUENCE</scope>
    <source>
        <strain evidence="2">KEN1</strain>
    </source>
</reference>
<organism evidence="2">
    <name type="scientific">Sesamum latifolium</name>
    <dbReference type="NCBI Taxonomy" id="2727402"/>
    <lineage>
        <taxon>Eukaryota</taxon>
        <taxon>Viridiplantae</taxon>
        <taxon>Streptophyta</taxon>
        <taxon>Embryophyta</taxon>
        <taxon>Tracheophyta</taxon>
        <taxon>Spermatophyta</taxon>
        <taxon>Magnoliopsida</taxon>
        <taxon>eudicotyledons</taxon>
        <taxon>Gunneridae</taxon>
        <taxon>Pentapetalae</taxon>
        <taxon>asterids</taxon>
        <taxon>lamiids</taxon>
        <taxon>Lamiales</taxon>
        <taxon>Pedaliaceae</taxon>
        <taxon>Sesamum</taxon>
    </lineage>
</organism>
<comment type="caution">
    <text evidence="2">The sequence shown here is derived from an EMBL/GenBank/DDBJ whole genome shotgun (WGS) entry which is preliminary data.</text>
</comment>
<feature type="region of interest" description="Disordered" evidence="1">
    <location>
        <begin position="1"/>
        <end position="20"/>
    </location>
</feature>
<dbReference type="EMBL" id="JACGWN010000003">
    <property type="protein sequence ID" value="KAL0455951.1"/>
    <property type="molecule type" value="Genomic_DNA"/>
</dbReference>
<proteinExistence type="predicted"/>
<reference evidence="2" key="1">
    <citation type="submission" date="2020-06" db="EMBL/GenBank/DDBJ databases">
        <authorList>
            <person name="Li T."/>
            <person name="Hu X."/>
            <person name="Zhang T."/>
            <person name="Song X."/>
            <person name="Zhang H."/>
            <person name="Dai N."/>
            <person name="Sheng W."/>
            <person name="Hou X."/>
            <person name="Wei L."/>
        </authorList>
    </citation>
    <scope>NUCLEOTIDE SEQUENCE</scope>
    <source>
        <strain evidence="2">KEN1</strain>
        <tissue evidence="2">Leaf</tissue>
    </source>
</reference>
<name>A0AAW2XUF0_9LAMI</name>
<evidence type="ECO:0000256" key="1">
    <source>
        <dbReference type="SAM" id="MobiDB-lite"/>
    </source>
</evidence>
<evidence type="ECO:0000313" key="2">
    <source>
        <dbReference type="EMBL" id="KAL0455951.1"/>
    </source>
</evidence>
<sequence>MQDLQEESLQGELSDEPYPSHENFKDCNWWMCGARGHISPDYPQKCGELRKFEAMDDILDAIYYGDLVPIYQFEDLPSNESIYEEEIETGSDGSSTESQ</sequence>
<accession>A0AAW2XUF0</accession>
<gene>
    <name evidence="2" type="ORF">Slati_0934300</name>
</gene>
<protein>
    <submittedName>
        <fullName evidence="2">Uncharacterized protein</fullName>
    </submittedName>
</protein>
<dbReference type="AlphaFoldDB" id="A0AAW2XUF0"/>